<dbReference type="Proteomes" id="UP000183567">
    <property type="component" value="Unassembled WGS sequence"/>
</dbReference>
<evidence type="ECO:0000313" key="1">
    <source>
        <dbReference type="EMBL" id="OJA15569.1"/>
    </source>
</evidence>
<proteinExistence type="predicted"/>
<dbReference type="InterPro" id="IPR012337">
    <property type="entry name" value="RNaseH-like_sf"/>
</dbReference>
<dbReference type="OrthoDB" id="2639200at2759"/>
<comment type="caution">
    <text evidence="1">The sequence shown here is derived from an EMBL/GenBank/DDBJ whole genome shotgun (WGS) entry which is preliminary data.</text>
</comment>
<sequence>MEWSVLQDFEMVLGVPHMVQQMMSAESTPVLSGVIPSFKMFMSHWEKLSQEHPLLTNIIAIGLDWAYKYYGRMDHTKAYIIAMLINPSIHLSWIKKHWDLKYIEDAEQKICQT</sequence>
<evidence type="ECO:0008006" key="3">
    <source>
        <dbReference type="Google" id="ProtNLM"/>
    </source>
</evidence>
<dbReference type="AlphaFoldDB" id="A0A1J8QPY0"/>
<gene>
    <name evidence="1" type="ORF">AZE42_12604</name>
</gene>
<organism evidence="1 2">
    <name type="scientific">Rhizopogon vesiculosus</name>
    <dbReference type="NCBI Taxonomy" id="180088"/>
    <lineage>
        <taxon>Eukaryota</taxon>
        <taxon>Fungi</taxon>
        <taxon>Dikarya</taxon>
        <taxon>Basidiomycota</taxon>
        <taxon>Agaricomycotina</taxon>
        <taxon>Agaricomycetes</taxon>
        <taxon>Agaricomycetidae</taxon>
        <taxon>Boletales</taxon>
        <taxon>Suillineae</taxon>
        <taxon>Rhizopogonaceae</taxon>
        <taxon>Rhizopogon</taxon>
    </lineage>
</organism>
<dbReference type="EMBL" id="LVVM01003043">
    <property type="protein sequence ID" value="OJA15569.1"/>
    <property type="molecule type" value="Genomic_DNA"/>
</dbReference>
<name>A0A1J8QPY0_9AGAM</name>
<evidence type="ECO:0000313" key="2">
    <source>
        <dbReference type="Proteomes" id="UP000183567"/>
    </source>
</evidence>
<dbReference type="STRING" id="180088.A0A1J8QPY0"/>
<keyword evidence="2" id="KW-1185">Reference proteome</keyword>
<reference evidence="1 2" key="1">
    <citation type="submission" date="2016-03" db="EMBL/GenBank/DDBJ databases">
        <title>Comparative genomics of the ectomycorrhizal sister species Rhizopogon vinicolor and Rhizopogon vesiculosus (Basidiomycota: Boletales) reveals a divergence of the mating type B locus.</title>
        <authorList>
            <person name="Mujic A.B."/>
            <person name="Kuo A."/>
            <person name="Tritt A."/>
            <person name="Lipzen A."/>
            <person name="Chen C."/>
            <person name="Johnson J."/>
            <person name="Sharma A."/>
            <person name="Barry K."/>
            <person name="Grigoriev I.V."/>
            <person name="Spatafora J.W."/>
        </authorList>
    </citation>
    <scope>NUCLEOTIDE SEQUENCE [LARGE SCALE GENOMIC DNA]</scope>
    <source>
        <strain evidence="1 2">AM-OR11-056</strain>
    </source>
</reference>
<feature type="non-terminal residue" evidence="1">
    <location>
        <position position="113"/>
    </location>
</feature>
<protein>
    <recommendedName>
        <fullName evidence="3">hAT-like transposase RNase-H fold domain-containing protein</fullName>
    </recommendedName>
</protein>
<dbReference type="SUPFAM" id="SSF53098">
    <property type="entry name" value="Ribonuclease H-like"/>
    <property type="match status" value="1"/>
</dbReference>
<accession>A0A1J8QPY0</accession>